<accession>C5DFK2</accession>
<evidence type="ECO:0000313" key="11">
    <source>
        <dbReference type="Proteomes" id="UP000002036"/>
    </source>
</evidence>
<dbReference type="InterPro" id="IPR009582">
    <property type="entry name" value="Spc2/SPCS2"/>
</dbReference>
<dbReference type="Pfam" id="PF06703">
    <property type="entry name" value="SPC25"/>
    <property type="match status" value="1"/>
</dbReference>
<evidence type="ECO:0000256" key="7">
    <source>
        <dbReference type="ARBA" id="ARBA00023136"/>
    </source>
</evidence>
<keyword evidence="11" id="KW-1185">Reference proteome</keyword>
<dbReference type="GO" id="GO:0005787">
    <property type="term" value="C:signal peptidase complex"/>
    <property type="evidence" value="ECO:0007669"/>
    <property type="project" value="InterPro"/>
</dbReference>
<dbReference type="InParanoid" id="C5DFK2"/>
<evidence type="ECO:0000256" key="4">
    <source>
        <dbReference type="ARBA" id="ARBA00022692"/>
    </source>
</evidence>
<dbReference type="GeneID" id="8295642"/>
<comment type="similarity">
    <text evidence="2">Belongs to the SPCS2 family.</text>
</comment>
<keyword evidence="7 9" id="KW-0472">Membrane</keyword>
<evidence type="ECO:0000256" key="1">
    <source>
        <dbReference type="ARBA" id="ARBA00004477"/>
    </source>
</evidence>
<keyword evidence="6 9" id="KW-1133">Transmembrane helix</keyword>
<evidence type="ECO:0000256" key="5">
    <source>
        <dbReference type="ARBA" id="ARBA00022824"/>
    </source>
</evidence>
<dbReference type="HOGENOM" id="CLU_131066_0_0_1"/>
<protein>
    <recommendedName>
        <fullName evidence="3">Signal peptidase complex subunit 2</fullName>
    </recommendedName>
</protein>
<dbReference type="Proteomes" id="UP000002036">
    <property type="component" value="Chromosome D"/>
</dbReference>
<reference evidence="10 11" key="1">
    <citation type="journal article" date="2009" name="Genome Res.">
        <title>Comparative genomics of protoploid Saccharomycetaceae.</title>
        <authorList>
            <consortium name="The Genolevures Consortium"/>
            <person name="Souciet J.-L."/>
            <person name="Dujon B."/>
            <person name="Gaillardin C."/>
            <person name="Johnston M."/>
            <person name="Baret P.V."/>
            <person name="Cliften P."/>
            <person name="Sherman D.J."/>
            <person name="Weissenbach J."/>
            <person name="Westhof E."/>
            <person name="Wincker P."/>
            <person name="Jubin C."/>
            <person name="Poulain J."/>
            <person name="Barbe V."/>
            <person name="Segurens B."/>
            <person name="Artiguenave F."/>
            <person name="Anthouard V."/>
            <person name="Vacherie B."/>
            <person name="Val M.-E."/>
            <person name="Fulton R.S."/>
            <person name="Minx P."/>
            <person name="Wilson R."/>
            <person name="Durrens P."/>
            <person name="Jean G."/>
            <person name="Marck C."/>
            <person name="Martin T."/>
            <person name="Nikolski M."/>
            <person name="Rolland T."/>
            <person name="Seret M.-L."/>
            <person name="Casaregola S."/>
            <person name="Despons L."/>
            <person name="Fairhead C."/>
            <person name="Fischer G."/>
            <person name="Lafontaine I."/>
            <person name="Leh V."/>
            <person name="Lemaire M."/>
            <person name="de Montigny J."/>
            <person name="Neuveglise C."/>
            <person name="Thierry A."/>
            <person name="Blanc-Lenfle I."/>
            <person name="Bleykasten C."/>
            <person name="Diffels J."/>
            <person name="Fritsch E."/>
            <person name="Frangeul L."/>
            <person name="Goeffon A."/>
            <person name="Jauniaux N."/>
            <person name="Kachouri-Lafond R."/>
            <person name="Payen C."/>
            <person name="Potier S."/>
            <person name="Pribylova L."/>
            <person name="Ozanne C."/>
            <person name="Richard G.-F."/>
            <person name="Sacerdot C."/>
            <person name="Straub M.-L."/>
            <person name="Talla E."/>
        </authorList>
    </citation>
    <scope>NUCLEOTIDE SEQUENCE [LARGE SCALE GENOMIC DNA]</scope>
    <source>
        <strain evidence="11">ATCC 56472 / CBS 6340 / NRRL Y-8284</strain>
    </source>
</reference>
<sequence length="168" mass="19473">MSKPINVYSTPDLRQTLDEALPDVFKRLNYEQSFKLIDTKLIIGYSIAVVAAISFLLDKKLKFEEALLYQKVLVGSYAILSAVFWYFNNYIEKGVKYTGYSKEKAIVVATKMTKYDYNYQVTLRNEAGSVIKTTLPANTVFDEQGYLQTDLLFKWFEEKLDSFYKKAK</sequence>
<dbReference type="RefSeq" id="XP_002553395.1">
    <property type="nucleotide sequence ID" value="XM_002553349.1"/>
</dbReference>
<evidence type="ECO:0000256" key="2">
    <source>
        <dbReference type="ARBA" id="ARBA00007324"/>
    </source>
</evidence>
<dbReference type="eggNOG" id="ENOG502S2C7">
    <property type="taxonomic scope" value="Eukaryota"/>
</dbReference>
<dbReference type="GO" id="GO:0006465">
    <property type="term" value="P:signal peptide processing"/>
    <property type="evidence" value="ECO:0007669"/>
    <property type="project" value="InterPro"/>
</dbReference>
<name>C5DFK2_LACTC</name>
<organism evidence="10 11">
    <name type="scientific">Lachancea thermotolerans (strain ATCC 56472 / CBS 6340 / NRRL Y-8284)</name>
    <name type="common">Yeast</name>
    <name type="synonym">Kluyveromyces thermotolerans</name>
    <dbReference type="NCBI Taxonomy" id="559295"/>
    <lineage>
        <taxon>Eukaryota</taxon>
        <taxon>Fungi</taxon>
        <taxon>Dikarya</taxon>
        <taxon>Ascomycota</taxon>
        <taxon>Saccharomycotina</taxon>
        <taxon>Saccharomycetes</taxon>
        <taxon>Saccharomycetales</taxon>
        <taxon>Saccharomycetaceae</taxon>
        <taxon>Lachancea</taxon>
    </lineage>
</organism>
<dbReference type="GO" id="GO:0045047">
    <property type="term" value="P:protein targeting to ER"/>
    <property type="evidence" value="ECO:0007669"/>
    <property type="project" value="TreeGrafter"/>
</dbReference>
<keyword evidence="5" id="KW-0256">Endoplasmic reticulum</keyword>
<evidence type="ECO:0000256" key="9">
    <source>
        <dbReference type="SAM" id="Phobius"/>
    </source>
</evidence>
<evidence type="ECO:0000256" key="8">
    <source>
        <dbReference type="ARBA" id="ARBA00045608"/>
    </source>
</evidence>
<dbReference type="EMBL" id="CU928168">
    <property type="protein sequence ID" value="CAR22957.1"/>
    <property type="molecule type" value="Genomic_DNA"/>
</dbReference>
<keyword evidence="4 9" id="KW-0812">Transmembrane</keyword>
<evidence type="ECO:0000256" key="3">
    <source>
        <dbReference type="ARBA" id="ARBA00017057"/>
    </source>
</evidence>
<evidence type="ECO:0000256" key="6">
    <source>
        <dbReference type="ARBA" id="ARBA00022989"/>
    </source>
</evidence>
<dbReference type="PANTHER" id="PTHR13085:SF0">
    <property type="entry name" value="SIGNAL PEPTIDASE COMPLEX SUBUNIT 2"/>
    <property type="match status" value="1"/>
</dbReference>
<dbReference type="PANTHER" id="PTHR13085">
    <property type="entry name" value="MICROSOMAL SIGNAL PEPTIDASE 25 KDA SUBUNIT"/>
    <property type="match status" value="1"/>
</dbReference>
<dbReference type="AlphaFoldDB" id="C5DFK2"/>
<evidence type="ECO:0000313" key="10">
    <source>
        <dbReference type="EMBL" id="CAR22957.1"/>
    </source>
</evidence>
<gene>
    <name evidence="10" type="ordered locus">KLTH0D15796g</name>
</gene>
<feature type="transmembrane region" description="Helical" evidence="9">
    <location>
        <begin position="36"/>
        <end position="56"/>
    </location>
</feature>
<dbReference type="OrthoDB" id="29558at2759"/>
<comment type="function">
    <text evidence="8">Component of the signal peptidase complex (SPC) which catalyzes the cleavage of N-terminal signal sequences from nascent proteins as they are translocated into the lumen of the endoplasmic reticulum. Enhances the enzymatic activity of SPC and facilitates the interactions between different components of the translocation site.</text>
</comment>
<comment type="subcellular location">
    <subcellularLocation>
        <location evidence="1">Endoplasmic reticulum membrane</location>
        <topology evidence="1">Multi-pass membrane protein</topology>
    </subcellularLocation>
</comment>
<feature type="transmembrane region" description="Helical" evidence="9">
    <location>
        <begin position="68"/>
        <end position="87"/>
    </location>
</feature>
<dbReference type="FunCoup" id="C5DFK2">
    <property type="interactions" value="97"/>
</dbReference>
<dbReference type="STRING" id="559295.C5DFK2"/>
<proteinExistence type="inferred from homology"/>
<dbReference type="KEGG" id="lth:KLTH0D15796g"/>
<dbReference type="OMA" id="TKYDPIY"/>